<dbReference type="InterPro" id="IPR036881">
    <property type="entry name" value="Glyco_hydro_3_C_sf"/>
</dbReference>
<evidence type="ECO:0000259" key="3">
    <source>
        <dbReference type="SMART" id="SM01217"/>
    </source>
</evidence>
<dbReference type="GO" id="GO:0016787">
    <property type="term" value="F:hydrolase activity"/>
    <property type="evidence" value="ECO:0007669"/>
    <property type="project" value="UniProtKB-KW"/>
</dbReference>
<dbReference type="Gene3D" id="3.20.20.300">
    <property type="entry name" value="Glycoside hydrolase, family 3, N-terminal domain"/>
    <property type="match status" value="1"/>
</dbReference>
<dbReference type="InterPro" id="IPR026891">
    <property type="entry name" value="Fn3-like"/>
</dbReference>
<feature type="domain" description="Fibronectin type III-like" evidence="3">
    <location>
        <begin position="573"/>
        <end position="642"/>
    </location>
</feature>
<dbReference type="InterPro" id="IPR036962">
    <property type="entry name" value="Glyco_hydro_3_N_sf"/>
</dbReference>
<keyword evidence="2 4" id="KW-0378">Hydrolase</keyword>
<dbReference type="Proteomes" id="UP001240639">
    <property type="component" value="Unassembled WGS sequence"/>
</dbReference>
<dbReference type="InterPro" id="IPR001764">
    <property type="entry name" value="Glyco_hydro_3_N"/>
</dbReference>
<dbReference type="InterPro" id="IPR050288">
    <property type="entry name" value="Cellulose_deg_GH3"/>
</dbReference>
<dbReference type="RefSeq" id="WP_305931700.1">
    <property type="nucleotide sequence ID" value="NZ_JAVAIM010000001.1"/>
</dbReference>
<comment type="caution">
    <text evidence="4">The sequence shown here is derived from an EMBL/GenBank/DDBJ whole genome shotgun (WGS) entry which is preliminary data.</text>
</comment>
<evidence type="ECO:0000313" key="5">
    <source>
        <dbReference type="Proteomes" id="UP001240639"/>
    </source>
</evidence>
<dbReference type="Gene3D" id="3.40.50.1700">
    <property type="entry name" value="Glycoside hydrolase family 3 C-terminal domain"/>
    <property type="match status" value="1"/>
</dbReference>
<evidence type="ECO:0000256" key="2">
    <source>
        <dbReference type="ARBA" id="ARBA00022801"/>
    </source>
</evidence>
<dbReference type="SUPFAM" id="SSF52279">
    <property type="entry name" value="Beta-D-glucan exohydrolase, C-terminal domain"/>
    <property type="match status" value="1"/>
</dbReference>
<dbReference type="Pfam" id="PF00933">
    <property type="entry name" value="Glyco_hydro_3"/>
    <property type="match status" value="1"/>
</dbReference>
<comment type="similarity">
    <text evidence="1">Belongs to the glycosyl hydrolase 3 family.</text>
</comment>
<dbReference type="SMART" id="SM01217">
    <property type="entry name" value="Fn3_like"/>
    <property type="match status" value="1"/>
</dbReference>
<dbReference type="EMBL" id="JAVAIM010000001">
    <property type="protein sequence ID" value="MDP4574268.1"/>
    <property type="molecule type" value="Genomic_DNA"/>
</dbReference>
<dbReference type="PRINTS" id="PR00133">
    <property type="entry name" value="GLHYDRLASE3"/>
</dbReference>
<organism evidence="4 5">
    <name type="scientific">Qipengyuania profundimaris</name>
    <dbReference type="NCBI Taxonomy" id="3067652"/>
    <lineage>
        <taxon>Bacteria</taxon>
        <taxon>Pseudomonadati</taxon>
        <taxon>Pseudomonadota</taxon>
        <taxon>Alphaproteobacteria</taxon>
        <taxon>Sphingomonadales</taxon>
        <taxon>Erythrobacteraceae</taxon>
        <taxon>Qipengyuania</taxon>
    </lineage>
</organism>
<dbReference type="InterPro" id="IPR002772">
    <property type="entry name" value="Glyco_hydro_3_C"/>
</dbReference>
<evidence type="ECO:0000313" key="4">
    <source>
        <dbReference type="EMBL" id="MDP4574268.1"/>
    </source>
</evidence>
<dbReference type="PANTHER" id="PTHR42715:SF10">
    <property type="entry name" value="BETA-GLUCOSIDASE"/>
    <property type="match status" value="1"/>
</dbReference>
<dbReference type="Pfam" id="PF14310">
    <property type="entry name" value="Fn3-like"/>
    <property type="match status" value="1"/>
</dbReference>
<dbReference type="SUPFAM" id="SSF51445">
    <property type="entry name" value="(Trans)glycosidases"/>
    <property type="match status" value="1"/>
</dbReference>
<dbReference type="InterPro" id="IPR017853">
    <property type="entry name" value="GH"/>
</dbReference>
<name>A0ABT9HM90_9SPHN</name>
<dbReference type="PANTHER" id="PTHR42715">
    <property type="entry name" value="BETA-GLUCOSIDASE"/>
    <property type="match status" value="1"/>
</dbReference>
<keyword evidence="5" id="KW-1185">Reference proteome</keyword>
<dbReference type="Gene3D" id="2.60.40.10">
    <property type="entry name" value="Immunoglobulins"/>
    <property type="match status" value="1"/>
</dbReference>
<dbReference type="Pfam" id="PF01915">
    <property type="entry name" value="Glyco_hydro_3_C"/>
    <property type="match status" value="1"/>
</dbReference>
<gene>
    <name evidence="4" type="ORF">Q9K02_03845</name>
</gene>
<protein>
    <submittedName>
        <fullName evidence="4">Glycoside hydrolase family 3 C-terminal domain-containing protein</fullName>
    </submittedName>
</protein>
<accession>A0ABT9HM90</accession>
<reference evidence="4 5" key="1">
    <citation type="submission" date="2023-08" db="EMBL/GenBank/DDBJ databases">
        <title>genomic of G39.</title>
        <authorList>
            <person name="Wang Y."/>
        </authorList>
    </citation>
    <scope>NUCLEOTIDE SEQUENCE [LARGE SCALE GENOMIC DNA]</scope>
    <source>
        <strain evidence="4 5">G39</strain>
    </source>
</reference>
<evidence type="ECO:0000256" key="1">
    <source>
        <dbReference type="ARBA" id="ARBA00005336"/>
    </source>
</evidence>
<sequence>MSQTPFTPAPERVRFVEDLLDYMTLEEKAGQLVLLPDGSASSDPTRIDQLRRGLVSGFIDPVGAMRTHQLQQIAIEETRLGIPLFFAADPAQVLPGRLPAPVGMAASWNPEAVAAAEEALSEEYLALGLNWAFSPVLATANYLTDAGFEQSFGESAWLAEQIAAGRVRGLQAQRSDFRRQVLATLDLAFNDRAGRRGEGSLREREQFRAILKTVEQAAPATIGLDMIGQGRRNVSRIANDALKNLRRAGGFDGILLADWAQLAEKSGHHADGPAFIGLSVERLVAAVEDGRIGASELDEAVRRVLAAKFDLGLFRPSEDVAPAAPPRPNDLRDPAHDLASKSIVLLRNQGGLLPLSPGGEDVLVVGSAARDRSLSSSGSRGDATSVIDGLEALGIAHKFVAGLALREGQSVINRMIHADRMAIGMAGEAARRAGIVVAVLGQGSERPGEPLGEAQTVLLETLRAANPRTVLVTLGSRPCDPDIGGEPLPCILHAGTLGTQSGHAIAEILSGQSEPSARLPYAIRTRSGEVRLPFGHGLSYGEFTLGDLSLELGADRILASARLRNIGERRGEEMLQLYLRRLNGPDASREAVLRGFQRIALEPGQSIQVSFELAAEALAQYDAQARFKVEAGDYEVRLGFSAARVRIGEIALPQPVADAMNGAGKAKILPLKGAANS</sequence>
<dbReference type="InterPro" id="IPR013783">
    <property type="entry name" value="Ig-like_fold"/>
</dbReference>
<proteinExistence type="inferred from homology"/>